<organism evidence="3 4">
    <name type="scientific">Klebsiella pasteurii</name>
    <dbReference type="NCBI Taxonomy" id="2587529"/>
    <lineage>
        <taxon>Bacteria</taxon>
        <taxon>Pseudomonadati</taxon>
        <taxon>Pseudomonadota</taxon>
        <taxon>Gammaproteobacteria</taxon>
        <taxon>Enterobacterales</taxon>
        <taxon>Enterobacteriaceae</taxon>
        <taxon>Klebsiella/Raoultella group</taxon>
        <taxon>Klebsiella</taxon>
    </lineage>
</organism>
<dbReference type="RefSeq" id="WP_047935327.1">
    <property type="nucleotide sequence ID" value="NZ_JAQNDH010000006.1"/>
</dbReference>
<evidence type="ECO:0000313" key="3">
    <source>
        <dbReference type="EMBL" id="MDC0692493.1"/>
    </source>
</evidence>
<dbReference type="InterPro" id="IPR010090">
    <property type="entry name" value="Phage_tape_meas"/>
</dbReference>
<proteinExistence type="predicted"/>
<evidence type="ECO:0000256" key="1">
    <source>
        <dbReference type="SAM" id="MobiDB-lite"/>
    </source>
</evidence>
<dbReference type="Pfam" id="PF10145">
    <property type="entry name" value="PhageMin_Tail"/>
    <property type="match status" value="1"/>
</dbReference>
<protein>
    <submittedName>
        <fullName evidence="3">Phage tail tape measure protein</fullName>
    </submittedName>
</protein>
<reference evidence="3 4" key="1">
    <citation type="submission" date="2023-01" db="EMBL/GenBank/DDBJ databases">
        <authorList>
            <person name="Dale J."/>
        </authorList>
    </citation>
    <scope>NUCLEOTIDE SEQUENCE [LARGE SCALE GENOMIC DNA]</scope>
    <source>
        <strain evidence="3 4">2022EL-01098</strain>
    </source>
</reference>
<feature type="compositionally biased region" description="Basic and acidic residues" evidence="1">
    <location>
        <begin position="35"/>
        <end position="54"/>
    </location>
</feature>
<evidence type="ECO:0000259" key="2">
    <source>
        <dbReference type="Pfam" id="PF10145"/>
    </source>
</evidence>
<dbReference type="Proteomes" id="UP001221816">
    <property type="component" value="Unassembled WGS sequence"/>
</dbReference>
<feature type="domain" description="Phage tail tape measure protein" evidence="2">
    <location>
        <begin position="209"/>
        <end position="393"/>
    </location>
</feature>
<comment type="caution">
    <text evidence="3">The sequence shown here is derived from an EMBL/GenBank/DDBJ whole genome shotgun (WGS) entry which is preliminary data.</text>
</comment>
<evidence type="ECO:0000313" key="4">
    <source>
        <dbReference type="Proteomes" id="UP001221816"/>
    </source>
</evidence>
<sequence>MRDLKLAMTLLARDQGSKALRQALTDIFRQTNANKKAEDDAARAREQSSREGIRASRTLQQEYQRAASARSTLGIRSEKDIQREIMQTQAAYNRLLRSGTMSANEQTRAFRAMTSQVSQLRTELNGAGQSMSKMERMRNWGGNATAIAGGVTAAAAVLREPVRNQMSYEQRLAMMANTAFADEGIAGRRSGMQSMDQLIRRAVSVGGGNKESAAGTLDALLASGAVDFKSAEQLLPMLQKYSTATGADPQDLAMIAIRLKQTFGVQNEDIPKALNMAIKAGQAGSFELADMAKYLPEQLANAGNAGMKGLDDFATLLGLNQAAAITAGSSSQAGNNVTQFLAKITSRDASTAAERIKYNGKGIDLPGSLVNAQGKGMNSIDAFSAIVDKIVASNPEYSKLEKRLANSTDSADQQRIMASQVKILEGSSVGQIIADQQALMALVAYRSNRKYAYGVRDSANAQRTLADGATAGDLNYELMSDTAGFKTNQLGNQSDFAQMDAIRPLSEVLGTLSKNLTDYAAEYPGLTTAVAGATTGIKALAAAAAAIAGIRFLTGGGLPGFGKKGAGGGSFNPSDLVTGGGASGAGVVPVYVTNWKDIGGDEKNGLMDALKDVPGAVGKFATYFTAAAAIKGSLDEQMDEINKESQEKGVSPGELLKQKMDAQKTPLFDWDFSSWWSSPQNVRVPESVNGFPVPPFAQGPAQNLPINITTQLQVDGRVLAEVVNEANSQSATRGPQGGPN</sequence>
<feature type="region of interest" description="Disordered" evidence="1">
    <location>
        <begin position="33"/>
        <end position="55"/>
    </location>
</feature>
<accession>A0ABT5CLS8</accession>
<gene>
    <name evidence="3" type="ORF">PIK62_07505</name>
</gene>
<keyword evidence="4" id="KW-1185">Reference proteome</keyword>
<name>A0ABT5CLS8_9ENTR</name>
<dbReference type="EMBL" id="JAQNDI010000003">
    <property type="protein sequence ID" value="MDC0692493.1"/>
    <property type="molecule type" value="Genomic_DNA"/>
</dbReference>